<dbReference type="PANTHER" id="PTHR11079:SF202">
    <property type="entry name" value="TRNA-SPECIFIC ADENOSINE DEAMINASE"/>
    <property type="match status" value="1"/>
</dbReference>
<proteinExistence type="inferred from homology"/>
<dbReference type="STRING" id="36874.HQ34_00480"/>
<dbReference type="InterPro" id="IPR016192">
    <property type="entry name" value="APOBEC/CMP_deaminase_Zn-bd"/>
</dbReference>
<comment type="caution">
    <text evidence="10">The sequence shown here is derived from an EMBL/GenBank/DDBJ whole genome shotgun (WGS) entry which is preliminary data.</text>
</comment>
<evidence type="ECO:0000256" key="1">
    <source>
        <dbReference type="ARBA" id="ARBA00010669"/>
    </source>
</evidence>
<dbReference type="Proteomes" id="UP000030125">
    <property type="component" value="Unassembled WGS sequence"/>
</dbReference>
<feature type="binding site" evidence="8">
    <location>
        <position position="87"/>
    </location>
    <ligand>
        <name>Zn(2+)</name>
        <dbReference type="ChEBI" id="CHEBI:29105"/>
        <note>catalytic</note>
    </ligand>
</feature>
<comment type="function">
    <text evidence="8">Catalyzes the deamination of adenosine to inosine at the wobble position 34 of tRNA(Arg2).</text>
</comment>
<dbReference type="InterPro" id="IPR002125">
    <property type="entry name" value="CMP_dCMP_dom"/>
</dbReference>
<feature type="active site" description="Proton donor" evidence="8">
    <location>
        <position position="59"/>
    </location>
</feature>
<keyword evidence="5 8" id="KW-0378">Hydrolase</keyword>
<dbReference type="InterPro" id="IPR016193">
    <property type="entry name" value="Cytidine_deaminase-like"/>
</dbReference>
<evidence type="ECO:0000256" key="2">
    <source>
        <dbReference type="ARBA" id="ARBA00011738"/>
    </source>
</evidence>
<evidence type="ECO:0000313" key="10">
    <source>
        <dbReference type="EMBL" id="KGN80208.1"/>
    </source>
</evidence>
<dbReference type="InterPro" id="IPR028883">
    <property type="entry name" value="tRNA_aden_deaminase"/>
</dbReference>
<comment type="catalytic activity">
    <reaction evidence="7 8">
        <text>adenosine(34) in tRNA + H2O + H(+) = inosine(34) in tRNA + NH4(+)</text>
        <dbReference type="Rhea" id="RHEA:43168"/>
        <dbReference type="Rhea" id="RHEA-COMP:10373"/>
        <dbReference type="Rhea" id="RHEA-COMP:10374"/>
        <dbReference type="ChEBI" id="CHEBI:15377"/>
        <dbReference type="ChEBI" id="CHEBI:15378"/>
        <dbReference type="ChEBI" id="CHEBI:28938"/>
        <dbReference type="ChEBI" id="CHEBI:74411"/>
        <dbReference type="ChEBI" id="CHEBI:82852"/>
        <dbReference type="EC" id="3.5.4.33"/>
    </reaction>
</comment>
<dbReference type="CDD" id="cd01285">
    <property type="entry name" value="nucleoside_deaminase"/>
    <property type="match status" value="1"/>
</dbReference>
<dbReference type="Gene3D" id="3.40.140.10">
    <property type="entry name" value="Cytidine Deaminase, domain 2"/>
    <property type="match status" value="1"/>
</dbReference>
<dbReference type="AlphaFoldDB" id="A0A0A2EMQ6"/>
<dbReference type="EC" id="3.5.4.33" evidence="8"/>
<evidence type="ECO:0000256" key="8">
    <source>
        <dbReference type="HAMAP-Rule" id="MF_00972"/>
    </source>
</evidence>
<dbReference type="OrthoDB" id="9802676at2"/>
<keyword evidence="6 8" id="KW-0862">Zinc</keyword>
<dbReference type="GO" id="GO:0008270">
    <property type="term" value="F:zinc ion binding"/>
    <property type="evidence" value="ECO:0007669"/>
    <property type="project" value="UniProtKB-UniRule"/>
</dbReference>
<evidence type="ECO:0000259" key="9">
    <source>
        <dbReference type="PROSITE" id="PS51747"/>
    </source>
</evidence>
<dbReference type="SUPFAM" id="SSF53927">
    <property type="entry name" value="Cytidine deaminase-like"/>
    <property type="match status" value="1"/>
</dbReference>
<keyword evidence="3 8" id="KW-0819">tRNA processing</keyword>
<dbReference type="RefSeq" id="WP_036851696.1">
    <property type="nucleotide sequence ID" value="NZ_JQJD01000043.1"/>
</dbReference>
<evidence type="ECO:0000256" key="7">
    <source>
        <dbReference type="ARBA" id="ARBA00048045"/>
    </source>
</evidence>
<sequence>MNAPLLNDEYFMRLGLTEARQAAEEGEIPIGAIIVCNDKVIARAHNRSEALLDTTAHAELMAITSAQNYLGSKFLTDCTLYVTIEPCVMCAGAIRWARPTRVVWGADEPKSGFSRFSKEIFHPKTLITSGVLADECAELMRSFFVSRR</sequence>
<protein>
    <recommendedName>
        <fullName evidence="8">tRNA-specific adenosine deaminase</fullName>
        <ecNumber evidence="8">3.5.4.33</ecNumber>
    </recommendedName>
</protein>
<feature type="domain" description="CMP/dCMP-type deaminase" evidence="9">
    <location>
        <begin position="6"/>
        <end position="116"/>
    </location>
</feature>
<dbReference type="HAMAP" id="MF_00972">
    <property type="entry name" value="tRNA_aden_deaminase"/>
    <property type="match status" value="1"/>
</dbReference>
<name>A0A0A2EMQ6_PORCN</name>
<evidence type="ECO:0000313" key="11">
    <source>
        <dbReference type="Proteomes" id="UP000030125"/>
    </source>
</evidence>
<evidence type="ECO:0000256" key="4">
    <source>
        <dbReference type="ARBA" id="ARBA00022723"/>
    </source>
</evidence>
<keyword evidence="4 8" id="KW-0479">Metal-binding</keyword>
<accession>A0A0A2EMQ6</accession>
<feature type="binding site" evidence="8">
    <location>
        <position position="90"/>
    </location>
    <ligand>
        <name>Zn(2+)</name>
        <dbReference type="ChEBI" id="CHEBI:29105"/>
        <note>catalytic</note>
    </ligand>
</feature>
<organism evidence="10 11">
    <name type="scientific">Porphyromonas cangingivalis</name>
    <dbReference type="NCBI Taxonomy" id="36874"/>
    <lineage>
        <taxon>Bacteria</taxon>
        <taxon>Pseudomonadati</taxon>
        <taxon>Bacteroidota</taxon>
        <taxon>Bacteroidia</taxon>
        <taxon>Bacteroidales</taxon>
        <taxon>Porphyromonadaceae</taxon>
        <taxon>Porphyromonas</taxon>
    </lineage>
</organism>
<gene>
    <name evidence="8" type="primary">tadA</name>
    <name evidence="10" type="ORF">HQ35_05770</name>
</gene>
<reference evidence="10 11" key="1">
    <citation type="submission" date="2014-08" db="EMBL/GenBank/DDBJ databases">
        <title>Porphyromonas cangingivalis strain:COT-109_OH1386 Genome sequencing.</title>
        <authorList>
            <person name="Wallis C."/>
            <person name="Deusch O."/>
            <person name="O'Flynn C."/>
            <person name="Davis I."/>
            <person name="Jospin G."/>
            <person name="Darling A.E."/>
            <person name="Coil D.A."/>
            <person name="Alexiev A."/>
            <person name="Horsfall A."/>
            <person name="Kirkwood N."/>
            <person name="Harris S."/>
            <person name="Eisen J.A."/>
        </authorList>
    </citation>
    <scope>NUCLEOTIDE SEQUENCE [LARGE SCALE GENOMIC DNA]</scope>
    <source>
        <strain evidence="11">COT-109 OH1386</strain>
    </source>
</reference>
<feature type="binding site" evidence="8">
    <location>
        <position position="57"/>
    </location>
    <ligand>
        <name>Zn(2+)</name>
        <dbReference type="ChEBI" id="CHEBI:29105"/>
        <note>catalytic</note>
    </ligand>
</feature>
<dbReference type="eggNOG" id="COG0590">
    <property type="taxonomic scope" value="Bacteria"/>
</dbReference>
<dbReference type="PROSITE" id="PS00903">
    <property type="entry name" value="CYT_DCMP_DEAMINASES_1"/>
    <property type="match status" value="1"/>
</dbReference>
<dbReference type="PANTHER" id="PTHR11079">
    <property type="entry name" value="CYTOSINE DEAMINASE FAMILY MEMBER"/>
    <property type="match status" value="1"/>
</dbReference>
<dbReference type="EMBL" id="JQJD01000043">
    <property type="protein sequence ID" value="KGN80208.1"/>
    <property type="molecule type" value="Genomic_DNA"/>
</dbReference>
<dbReference type="GO" id="GO:0002100">
    <property type="term" value="P:tRNA wobble adenosine to inosine editing"/>
    <property type="evidence" value="ECO:0007669"/>
    <property type="project" value="UniProtKB-UniRule"/>
</dbReference>
<keyword evidence="11" id="KW-1185">Reference proteome</keyword>
<evidence type="ECO:0000256" key="6">
    <source>
        <dbReference type="ARBA" id="ARBA00022833"/>
    </source>
</evidence>
<dbReference type="GO" id="GO:0052717">
    <property type="term" value="F:tRNA-specific adenosine-34 deaminase activity"/>
    <property type="evidence" value="ECO:0007669"/>
    <property type="project" value="UniProtKB-UniRule"/>
</dbReference>
<comment type="similarity">
    <text evidence="1">Belongs to the cytidine and deoxycytidylate deaminase family. ADAT2 subfamily.</text>
</comment>
<evidence type="ECO:0000256" key="5">
    <source>
        <dbReference type="ARBA" id="ARBA00022801"/>
    </source>
</evidence>
<dbReference type="PROSITE" id="PS51747">
    <property type="entry name" value="CYT_DCMP_DEAMINASES_2"/>
    <property type="match status" value="1"/>
</dbReference>
<comment type="subunit">
    <text evidence="2 8">Homodimer.</text>
</comment>
<evidence type="ECO:0000256" key="3">
    <source>
        <dbReference type="ARBA" id="ARBA00022694"/>
    </source>
</evidence>
<comment type="cofactor">
    <cofactor evidence="8">
        <name>Zn(2+)</name>
        <dbReference type="ChEBI" id="CHEBI:29105"/>
    </cofactor>
    <text evidence="8">Binds 1 zinc ion per subunit.</text>
</comment>
<dbReference type="Pfam" id="PF00383">
    <property type="entry name" value="dCMP_cyt_deam_1"/>
    <property type="match status" value="1"/>
</dbReference>